<sequence>MAQTINIAELKIDNKKLLSTLSVTKKSIQELTAEQKILKNAGEENSKEFIQNEANLKNLKKEYNSQQKVLQATSKAKTKLNSELKKEIKTLDAAKANNAELRQIRNQLNSETKEGAKAIEALNAKVDENTKYIEENVDAFENQKMQIGDYKNQIKEAANELNPLNGGMSGFVARSKEAGGTANLMKSSLGGMAKGFLGVTKASLAFIATPVGAVIAALVVAFTLIKNAMNRSEDSTNKIKKAFAAFSGITNKLLKILEPLGVFLIDGLVKGFELVEKGIYKALDSIATGLNYLGFDEQAASLRNFNKEIEQSAKDSKKLADAEANLQKQQRKSDKIQLDYQKRAEKLRQIRDDESKSTAERIKANEDLGLLLKEQSKEELKIANLALQVADLRISKEGETTEALEKRGEALTKVAEIQERITSQESEQLTNLNSLKKDAATKHKERVDKAIEKQQEQLDKYIAEQGTRARTLKEQLTLEQDVSKKKIAILDAELKAKNISQEAYDAQVIDIKNGLLQKQSELAVENAQIELDNYIQSNQSKIDNDKYFSDESLRIEQERINAISQKQKDFAKKQLDEGIINQTDYNKAINDINEKNRLANEEVENTRKESKKEKEAEDLANQLILDEEKYTNEFDLQSARLEQQRLQEVEAAEKSGADINLINKKYAKQQKLIDDAKNKAKLDSVANTLGDVSSLLGKHTAAGKAAGIAQATINTYQGVSEVWKAPAVLPAPLDIASKIGASAIALKSGLTAVKKITSTKVEKKARGGILNGLSHSQGGIPMTVDGVGGYEGEGGEAIINKKSTAMYAPLLSQINEAGGGVKFAQGGIMGANNNAPISFIDYDLLAVKVAQANRNIPAPIVSVSEINSVNNNVSVIESIATF</sequence>
<dbReference type="OrthoDB" id="975149at2"/>
<feature type="coiled-coil region" evidence="1">
    <location>
        <begin position="589"/>
        <end position="620"/>
    </location>
</feature>
<dbReference type="STRING" id="447689.BA195_10215"/>
<comment type="caution">
    <text evidence="3">The sequence shown here is derived from an EMBL/GenBank/DDBJ whole genome shotgun (WGS) entry which is preliminary data.</text>
</comment>
<dbReference type="RefSeq" id="WP_068705186.1">
    <property type="nucleotide sequence ID" value="NZ_MAKX01000013.1"/>
</dbReference>
<keyword evidence="1" id="KW-0175">Coiled coil</keyword>
<feature type="coiled-coil region" evidence="1">
    <location>
        <begin position="437"/>
        <end position="464"/>
    </location>
</feature>
<dbReference type="AlphaFoldDB" id="A0A1B9XYM8"/>
<evidence type="ECO:0000256" key="1">
    <source>
        <dbReference type="SAM" id="Coils"/>
    </source>
</evidence>
<evidence type="ECO:0000256" key="2">
    <source>
        <dbReference type="SAM" id="Phobius"/>
    </source>
</evidence>
<evidence type="ECO:0000313" key="4">
    <source>
        <dbReference type="Proteomes" id="UP000093186"/>
    </source>
</evidence>
<reference evidence="3 4" key="1">
    <citation type="submission" date="2016-06" db="EMBL/GenBank/DDBJ databases">
        <title>Draft Genome Sequence of Tenacibaculum soleae UCD-KL19.</title>
        <authorList>
            <person name="Eisen J.A."/>
            <person name="Coil D.A."/>
            <person name="Lujan K.M."/>
        </authorList>
    </citation>
    <scope>NUCLEOTIDE SEQUENCE [LARGE SCALE GENOMIC DNA]</scope>
    <source>
        <strain evidence="3 4">UCD-KL19</strain>
    </source>
</reference>
<accession>A0A1B9XYM8</accession>
<keyword evidence="2" id="KW-1133">Transmembrane helix</keyword>
<protein>
    <recommendedName>
        <fullName evidence="5">Phage tail tape measure protein</fullName>
    </recommendedName>
</protein>
<evidence type="ECO:0000313" key="3">
    <source>
        <dbReference type="EMBL" id="OCK42541.1"/>
    </source>
</evidence>
<dbReference type="EMBL" id="MAKX01000013">
    <property type="protein sequence ID" value="OCK42541.1"/>
    <property type="molecule type" value="Genomic_DNA"/>
</dbReference>
<proteinExistence type="predicted"/>
<keyword evidence="2" id="KW-0472">Membrane</keyword>
<gene>
    <name evidence="3" type="ORF">BA195_10215</name>
</gene>
<keyword evidence="4" id="KW-1185">Reference proteome</keyword>
<keyword evidence="2" id="KW-0812">Transmembrane</keyword>
<evidence type="ECO:0008006" key="5">
    <source>
        <dbReference type="Google" id="ProtNLM"/>
    </source>
</evidence>
<feature type="transmembrane region" description="Helical" evidence="2">
    <location>
        <begin position="202"/>
        <end position="225"/>
    </location>
</feature>
<name>A0A1B9XYM8_9FLAO</name>
<feature type="coiled-coil region" evidence="1">
    <location>
        <begin position="56"/>
        <end position="114"/>
    </location>
</feature>
<dbReference type="Proteomes" id="UP000093186">
    <property type="component" value="Unassembled WGS sequence"/>
</dbReference>
<organism evidence="3 4">
    <name type="scientific">Tenacibaculum soleae</name>
    <dbReference type="NCBI Taxonomy" id="447689"/>
    <lineage>
        <taxon>Bacteria</taxon>
        <taxon>Pseudomonadati</taxon>
        <taxon>Bacteroidota</taxon>
        <taxon>Flavobacteriia</taxon>
        <taxon>Flavobacteriales</taxon>
        <taxon>Flavobacteriaceae</taxon>
        <taxon>Tenacibaculum</taxon>
    </lineage>
</organism>
<feature type="coiled-coil region" evidence="1">
    <location>
        <begin position="312"/>
        <end position="339"/>
    </location>
</feature>